<dbReference type="NCBIfam" id="NF002049">
    <property type="entry name" value="PRK00881.1"/>
    <property type="match status" value="1"/>
</dbReference>
<dbReference type="Gene3D" id="3.40.140.20">
    <property type="match status" value="2"/>
</dbReference>
<dbReference type="InterPro" id="IPR002695">
    <property type="entry name" value="PurH-like"/>
</dbReference>
<dbReference type="Gene3D" id="3.40.50.1380">
    <property type="entry name" value="Methylglyoxal synthase-like domain"/>
    <property type="match status" value="1"/>
</dbReference>
<evidence type="ECO:0000256" key="8">
    <source>
        <dbReference type="HAMAP-Rule" id="MF_00139"/>
    </source>
</evidence>
<evidence type="ECO:0000259" key="9">
    <source>
        <dbReference type="PROSITE" id="PS51855"/>
    </source>
</evidence>
<keyword evidence="7 8" id="KW-0511">Multifunctional enzyme</keyword>
<protein>
    <recommendedName>
        <fullName evidence="8">Bifunctional purine biosynthesis protein PurH</fullName>
    </recommendedName>
    <domain>
        <recommendedName>
            <fullName evidence="8">Phosphoribosylaminoimidazolecarboxamide formyltransferase</fullName>
            <ecNumber evidence="8">2.1.2.3</ecNumber>
        </recommendedName>
        <alternativeName>
            <fullName evidence="8">AICAR transformylase</fullName>
        </alternativeName>
    </domain>
    <domain>
        <recommendedName>
            <fullName evidence="8">IMP cyclohydrolase</fullName>
            <ecNumber evidence="8">3.5.4.10</ecNumber>
        </recommendedName>
        <alternativeName>
            <fullName evidence="8">ATIC</fullName>
        </alternativeName>
        <alternativeName>
            <fullName evidence="8">IMP synthase</fullName>
        </alternativeName>
        <alternativeName>
            <fullName evidence="8">Inosinicase</fullName>
        </alternativeName>
    </domain>
</protein>
<evidence type="ECO:0000256" key="6">
    <source>
        <dbReference type="ARBA" id="ARBA00022801"/>
    </source>
</evidence>
<dbReference type="EMBL" id="JAZAQF010000028">
    <property type="protein sequence ID" value="MFG3817112.1"/>
    <property type="molecule type" value="Genomic_DNA"/>
</dbReference>
<evidence type="ECO:0000256" key="5">
    <source>
        <dbReference type="ARBA" id="ARBA00022755"/>
    </source>
</evidence>
<dbReference type="InterPro" id="IPR016193">
    <property type="entry name" value="Cytidine_deaminase-like"/>
</dbReference>
<comment type="similarity">
    <text evidence="3 8">Belongs to the PurH family.</text>
</comment>
<dbReference type="EC" id="2.1.2.3" evidence="8"/>
<keyword evidence="6 8" id="KW-0378">Hydrolase</keyword>
<dbReference type="InterPro" id="IPR011607">
    <property type="entry name" value="MGS-like_dom"/>
</dbReference>
<proteinExistence type="inferred from homology"/>
<evidence type="ECO:0000256" key="4">
    <source>
        <dbReference type="ARBA" id="ARBA00022679"/>
    </source>
</evidence>
<keyword evidence="11" id="KW-1185">Reference proteome</keyword>
<comment type="pathway">
    <text evidence="2 8">Purine metabolism; IMP biosynthesis via de novo pathway; 5-formamido-1-(5-phospho-D-ribosyl)imidazole-4-carboxamide from 5-amino-1-(5-phospho-D-ribosyl)imidazole-4-carboxamide (10-formyl THF route): step 1/1.</text>
</comment>
<dbReference type="Proteomes" id="UP001604335">
    <property type="component" value="Unassembled WGS sequence"/>
</dbReference>
<evidence type="ECO:0000256" key="1">
    <source>
        <dbReference type="ARBA" id="ARBA00004844"/>
    </source>
</evidence>
<dbReference type="SMART" id="SM00798">
    <property type="entry name" value="AICARFT_IMPCHas"/>
    <property type="match status" value="1"/>
</dbReference>
<evidence type="ECO:0000256" key="7">
    <source>
        <dbReference type="ARBA" id="ARBA00023268"/>
    </source>
</evidence>
<evidence type="ECO:0000256" key="2">
    <source>
        <dbReference type="ARBA" id="ARBA00004954"/>
    </source>
</evidence>
<dbReference type="InterPro" id="IPR036914">
    <property type="entry name" value="MGS-like_dom_sf"/>
</dbReference>
<dbReference type="PIRSF" id="PIRSF000414">
    <property type="entry name" value="AICARFT_IMPCHas"/>
    <property type="match status" value="1"/>
</dbReference>
<evidence type="ECO:0000256" key="3">
    <source>
        <dbReference type="ARBA" id="ARBA00007667"/>
    </source>
</evidence>
<comment type="catalytic activity">
    <reaction evidence="8">
        <text>(6R)-10-formyltetrahydrofolate + 5-amino-1-(5-phospho-beta-D-ribosyl)imidazole-4-carboxamide = 5-formamido-1-(5-phospho-D-ribosyl)imidazole-4-carboxamide + (6S)-5,6,7,8-tetrahydrofolate</text>
        <dbReference type="Rhea" id="RHEA:22192"/>
        <dbReference type="ChEBI" id="CHEBI:57453"/>
        <dbReference type="ChEBI" id="CHEBI:58467"/>
        <dbReference type="ChEBI" id="CHEBI:58475"/>
        <dbReference type="ChEBI" id="CHEBI:195366"/>
        <dbReference type="EC" id="2.1.2.3"/>
    </reaction>
</comment>
<dbReference type="SUPFAM" id="SSF53927">
    <property type="entry name" value="Cytidine deaminase-like"/>
    <property type="match status" value="1"/>
</dbReference>
<dbReference type="HAMAP" id="MF_00139">
    <property type="entry name" value="PurH"/>
    <property type="match status" value="1"/>
</dbReference>
<name>A0ABW7C8M2_9CYAN</name>
<dbReference type="EC" id="3.5.4.10" evidence="8"/>
<comment type="caution">
    <text evidence="10">The sequence shown here is derived from an EMBL/GenBank/DDBJ whole genome shotgun (WGS) entry which is preliminary data.</text>
</comment>
<keyword evidence="4 8" id="KW-0808">Transferase</keyword>
<keyword evidence="5 8" id="KW-0658">Purine biosynthesis</keyword>
<dbReference type="SUPFAM" id="SSF52335">
    <property type="entry name" value="Methylglyoxal synthase-like"/>
    <property type="match status" value="1"/>
</dbReference>
<dbReference type="RefSeq" id="WP_393011189.1">
    <property type="nucleotide sequence ID" value="NZ_JAZAQF010000028.1"/>
</dbReference>
<organism evidence="10 11">
    <name type="scientific">Limnothrix redekei LRLZ20PSL1</name>
    <dbReference type="NCBI Taxonomy" id="3112953"/>
    <lineage>
        <taxon>Bacteria</taxon>
        <taxon>Bacillati</taxon>
        <taxon>Cyanobacteriota</taxon>
        <taxon>Cyanophyceae</taxon>
        <taxon>Pseudanabaenales</taxon>
        <taxon>Pseudanabaenaceae</taxon>
        <taxon>Limnothrix</taxon>
    </lineage>
</organism>
<evidence type="ECO:0000313" key="11">
    <source>
        <dbReference type="Proteomes" id="UP001604335"/>
    </source>
</evidence>
<dbReference type="GO" id="GO:0003937">
    <property type="term" value="F:IMP cyclohydrolase activity"/>
    <property type="evidence" value="ECO:0007669"/>
    <property type="project" value="UniProtKB-EC"/>
</dbReference>
<dbReference type="PANTHER" id="PTHR11692:SF0">
    <property type="entry name" value="BIFUNCTIONAL PURINE BIOSYNTHESIS PROTEIN ATIC"/>
    <property type="match status" value="1"/>
</dbReference>
<dbReference type="GO" id="GO:0004643">
    <property type="term" value="F:phosphoribosylaminoimidazolecarboxamide formyltransferase activity"/>
    <property type="evidence" value="ECO:0007669"/>
    <property type="project" value="UniProtKB-EC"/>
</dbReference>
<reference evidence="11" key="1">
    <citation type="journal article" date="2024" name="Algal Res.">
        <title>Biochemical, toxicological and genomic investigation of a high-biomass producing Limnothrix strain isolated from Italian shallow drinking water reservoir.</title>
        <authorList>
            <person name="Simonazzi M."/>
            <person name="Shishido T.K."/>
            <person name="Delbaje E."/>
            <person name="Wahlsten M."/>
            <person name="Fewer D.P."/>
            <person name="Sivonen K."/>
            <person name="Pezzolesi L."/>
            <person name="Pistocchi R."/>
        </authorList>
    </citation>
    <scope>NUCLEOTIDE SEQUENCE [LARGE SCALE GENOMIC DNA]</scope>
    <source>
        <strain evidence="11">LRLZ20PSL1</strain>
    </source>
</reference>
<comment type="catalytic activity">
    <reaction evidence="8">
        <text>IMP + H2O = 5-formamido-1-(5-phospho-D-ribosyl)imidazole-4-carboxamide</text>
        <dbReference type="Rhea" id="RHEA:18445"/>
        <dbReference type="ChEBI" id="CHEBI:15377"/>
        <dbReference type="ChEBI" id="CHEBI:58053"/>
        <dbReference type="ChEBI" id="CHEBI:58467"/>
        <dbReference type="EC" id="3.5.4.10"/>
    </reaction>
</comment>
<dbReference type="CDD" id="cd01421">
    <property type="entry name" value="IMPCH"/>
    <property type="match status" value="1"/>
</dbReference>
<dbReference type="SMART" id="SM00851">
    <property type="entry name" value="MGS"/>
    <property type="match status" value="1"/>
</dbReference>
<dbReference type="NCBIfam" id="TIGR00355">
    <property type="entry name" value="purH"/>
    <property type="match status" value="1"/>
</dbReference>
<dbReference type="Pfam" id="PF01808">
    <property type="entry name" value="AICARFT_IMPCHas"/>
    <property type="match status" value="1"/>
</dbReference>
<sequence length="527" mass="55796">MTRTALLSVSDKTGLIELARQLVERFGFTLVSSGGTANAIKAAGLPVTKVSDYTGFPEILGGRVKTLHPRVHGGILARTDLEGDRADLAANAIPAIDLVVVNLYPFEQTIAREGVTLPEAIEQIDIGGPAMIRAAAKNHSRVTVLCNPAQYDRYLHELSSNGTPSLEFRLQCAREAFWHTSTYDSAIATYLSQQADNPADLDRPALATPVEWAIAGTRVQSLRYGENPHQSAAWYRSGSTPSGWAAAEQLQGKELSYNNLVDLESARSLIAEFVAADAPPAAAILKHNNPCGVALGSSADAPLLEAYRKALEADSVSAFGGIVALNRPIDAETAAALTETFLECIVAPGCDEAARTLLQKKQNLRVLVLPNLLAGPAATVKTIAGGFLLQAADDEPSDPNTWRVVTEKQPTADQLAELAFAWRVVKHVKSNAIVVTSNRSTLGIGAGQMNRVGSVAIALNQAGDQAPGAVLASDGFFPFDDSVRTAAAAGIGAIVQPGGSVRDEDSIKAANELGLVMLMTDRRHFLH</sequence>
<comment type="domain">
    <text evidence="8">The IMP cyclohydrolase activity resides in the N-terminal region.</text>
</comment>
<comment type="pathway">
    <text evidence="1 8">Purine metabolism; IMP biosynthesis via de novo pathway; IMP from 5-formamido-1-(5-phospho-D-ribosyl)imidazole-4-carboxamide: step 1/1.</text>
</comment>
<feature type="domain" description="MGS-like" evidence="9">
    <location>
        <begin position="1"/>
        <end position="146"/>
    </location>
</feature>
<accession>A0ABW7C8M2</accession>
<dbReference type="InterPro" id="IPR024051">
    <property type="entry name" value="AICAR_Tfase_dup_dom_sf"/>
</dbReference>
<dbReference type="Pfam" id="PF02142">
    <property type="entry name" value="MGS"/>
    <property type="match status" value="1"/>
</dbReference>
<evidence type="ECO:0000313" key="10">
    <source>
        <dbReference type="EMBL" id="MFG3817112.1"/>
    </source>
</evidence>
<gene>
    <name evidence="8 10" type="primary">purH</name>
    <name evidence="10" type="ORF">VPK24_05645</name>
</gene>
<dbReference type="PANTHER" id="PTHR11692">
    <property type="entry name" value="BIFUNCTIONAL PURINE BIOSYNTHESIS PROTEIN PURH"/>
    <property type="match status" value="1"/>
</dbReference>
<dbReference type="PROSITE" id="PS51855">
    <property type="entry name" value="MGS"/>
    <property type="match status" value="1"/>
</dbReference>